<name>A0AAQ3K2R2_9LILI</name>
<dbReference type="GO" id="GO:0004674">
    <property type="term" value="F:protein serine/threonine kinase activity"/>
    <property type="evidence" value="ECO:0007669"/>
    <property type="project" value="UniProtKB-KW"/>
</dbReference>
<evidence type="ECO:0000256" key="1">
    <source>
        <dbReference type="ARBA" id="ARBA00004479"/>
    </source>
</evidence>
<dbReference type="GO" id="GO:0005524">
    <property type="term" value="F:ATP binding"/>
    <property type="evidence" value="ECO:0007669"/>
    <property type="project" value="UniProtKB-UniRule"/>
</dbReference>
<dbReference type="SMART" id="SM00220">
    <property type="entry name" value="S_TKc"/>
    <property type="match status" value="1"/>
</dbReference>
<evidence type="ECO:0000256" key="14">
    <source>
        <dbReference type="SAM" id="MobiDB-lite"/>
    </source>
</evidence>
<keyword evidence="3" id="KW-0808">Transferase</keyword>
<comment type="similarity">
    <text evidence="13">Belongs to the protein kinase superfamily.</text>
</comment>
<evidence type="ECO:0000256" key="4">
    <source>
        <dbReference type="ARBA" id="ARBA00022692"/>
    </source>
</evidence>
<keyword evidence="9 15" id="KW-1133">Transmembrane helix</keyword>
<dbReference type="PROSITE" id="PS50011">
    <property type="entry name" value="PROTEIN_KINASE_DOM"/>
    <property type="match status" value="1"/>
</dbReference>
<keyword evidence="8 12" id="KW-0067">ATP-binding</keyword>
<evidence type="ECO:0000313" key="17">
    <source>
        <dbReference type="EMBL" id="WOK99884.1"/>
    </source>
</evidence>
<dbReference type="FunFam" id="3.30.200.20:FF:000178">
    <property type="entry name" value="serine/threonine-protein kinase PBS1-like"/>
    <property type="match status" value="1"/>
</dbReference>
<feature type="region of interest" description="Disordered" evidence="14">
    <location>
        <begin position="409"/>
        <end position="430"/>
    </location>
</feature>
<dbReference type="Gene3D" id="1.10.510.10">
    <property type="entry name" value="Transferase(Phosphotransferase) domain 1"/>
    <property type="match status" value="1"/>
</dbReference>
<dbReference type="GO" id="GO:0016020">
    <property type="term" value="C:membrane"/>
    <property type="evidence" value="ECO:0007669"/>
    <property type="project" value="UniProtKB-SubCell"/>
</dbReference>
<dbReference type="InterPro" id="IPR045874">
    <property type="entry name" value="LRK10/LRL21-25-like"/>
</dbReference>
<evidence type="ECO:0000256" key="13">
    <source>
        <dbReference type="RuleBase" id="RU000304"/>
    </source>
</evidence>
<keyword evidence="11" id="KW-0325">Glycoprotein</keyword>
<evidence type="ECO:0000256" key="3">
    <source>
        <dbReference type="ARBA" id="ARBA00022679"/>
    </source>
</evidence>
<evidence type="ECO:0000259" key="16">
    <source>
        <dbReference type="PROSITE" id="PS50011"/>
    </source>
</evidence>
<evidence type="ECO:0000256" key="15">
    <source>
        <dbReference type="SAM" id="Phobius"/>
    </source>
</evidence>
<accession>A0AAQ3K2R2</accession>
<evidence type="ECO:0000256" key="6">
    <source>
        <dbReference type="ARBA" id="ARBA00022741"/>
    </source>
</evidence>
<dbReference type="Proteomes" id="UP001327560">
    <property type="component" value="Chromosome 3"/>
</dbReference>
<dbReference type="FunFam" id="1.10.510.10:FF:000537">
    <property type="entry name" value="Putative receptor-like protein kinase"/>
    <property type="match status" value="1"/>
</dbReference>
<feature type="binding site" evidence="12">
    <location>
        <position position="125"/>
    </location>
    <ligand>
        <name>ATP</name>
        <dbReference type="ChEBI" id="CHEBI:30616"/>
    </ligand>
</feature>
<keyword evidence="10 15" id="KW-0472">Membrane</keyword>
<comment type="subcellular location">
    <subcellularLocation>
        <location evidence="1">Membrane</location>
        <topology evidence="1">Single-pass type I membrane protein</topology>
    </subcellularLocation>
</comment>
<dbReference type="PANTHER" id="PTHR27009">
    <property type="entry name" value="RUST RESISTANCE KINASE LR10-RELATED"/>
    <property type="match status" value="1"/>
</dbReference>
<organism evidence="17 18">
    <name type="scientific">Canna indica</name>
    <name type="common">Indian-shot</name>
    <dbReference type="NCBI Taxonomy" id="4628"/>
    <lineage>
        <taxon>Eukaryota</taxon>
        <taxon>Viridiplantae</taxon>
        <taxon>Streptophyta</taxon>
        <taxon>Embryophyta</taxon>
        <taxon>Tracheophyta</taxon>
        <taxon>Spermatophyta</taxon>
        <taxon>Magnoliopsida</taxon>
        <taxon>Liliopsida</taxon>
        <taxon>Zingiberales</taxon>
        <taxon>Cannaceae</taxon>
        <taxon>Canna</taxon>
    </lineage>
</organism>
<dbReference type="InterPro" id="IPR017441">
    <property type="entry name" value="Protein_kinase_ATP_BS"/>
</dbReference>
<dbReference type="InterPro" id="IPR000719">
    <property type="entry name" value="Prot_kinase_dom"/>
</dbReference>
<dbReference type="PROSITE" id="PS00107">
    <property type="entry name" value="PROTEIN_KINASE_ATP"/>
    <property type="match status" value="1"/>
</dbReference>
<dbReference type="Pfam" id="PF07714">
    <property type="entry name" value="PK_Tyr_Ser-Thr"/>
    <property type="match status" value="1"/>
</dbReference>
<dbReference type="EMBL" id="CP136892">
    <property type="protein sequence ID" value="WOK99884.1"/>
    <property type="molecule type" value="Genomic_DNA"/>
</dbReference>
<feature type="transmembrane region" description="Helical" evidence="15">
    <location>
        <begin position="6"/>
        <end position="32"/>
    </location>
</feature>
<evidence type="ECO:0000256" key="10">
    <source>
        <dbReference type="ARBA" id="ARBA00023136"/>
    </source>
</evidence>
<keyword evidence="18" id="KW-1185">Reference proteome</keyword>
<dbReference type="InterPro" id="IPR011009">
    <property type="entry name" value="Kinase-like_dom_sf"/>
</dbReference>
<dbReference type="SUPFAM" id="SSF56112">
    <property type="entry name" value="Protein kinase-like (PK-like)"/>
    <property type="match status" value="1"/>
</dbReference>
<evidence type="ECO:0000256" key="2">
    <source>
        <dbReference type="ARBA" id="ARBA00022527"/>
    </source>
</evidence>
<evidence type="ECO:0000256" key="11">
    <source>
        <dbReference type="ARBA" id="ARBA00023180"/>
    </source>
</evidence>
<keyword evidence="7 17" id="KW-0418">Kinase</keyword>
<dbReference type="Gene3D" id="3.30.200.20">
    <property type="entry name" value="Phosphorylase Kinase, domain 1"/>
    <property type="match status" value="1"/>
</dbReference>
<feature type="domain" description="Protein kinase" evidence="16">
    <location>
        <begin position="97"/>
        <end position="372"/>
    </location>
</feature>
<keyword evidence="5" id="KW-0732">Signal</keyword>
<keyword evidence="2 13" id="KW-0723">Serine/threonine-protein kinase</keyword>
<evidence type="ECO:0000256" key="8">
    <source>
        <dbReference type="ARBA" id="ARBA00022840"/>
    </source>
</evidence>
<dbReference type="PROSITE" id="PS00108">
    <property type="entry name" value="PROTEIN_KINASE_ST"/>
    <property type="match status" value="1"/>
</dbReference>
<evidence type="ECO:0000256" key="5">
    <source>
        <dbReference type="ARBA" id="ARBA00022729"/>
    </source>
</evidence>
<dbReference type="InterPro" id="IPR001245">
    <property type="entry name" value="Ser-Thr/Tyr_kinase_cat_dom"/>
</dbReference>
<keyword evidence="6 12" id="KW-0547">Nucleotide-binding</keyword>
<sequence length="445" mass="50325">MASNSAGVPVAVIIALVVFGGIIQLVTVILIIRCVQNMRKWSVDPRVEARKDGNMWSSSTSKEESRIEMQPIEEFLDKILKEKPIRFTSQNLIDFTQNYVEKLGSGGNGTVYKGQFPNGVQIAVKILRGTSSKKAEEQFMAEIGTIGRTYHINLVKLYGFCFEESVKALVYEYMEKGSLDKYLFDQTQRIEWAKLYDIATGTAKGIRYLHEECQKKIVHYDIKPANILLTSDFLPKVADFGLAKLCERNKIKMFPIATGDGRGTPGYAAPEMWLPLPVTDKADVYSFGMLLLEMLGKRKNYDVKQAESQEWFPMWVWHKFEKGELDSITSFSGFEDEEDKKKAEKMCRVALRCIQYKPEARPTMNCVVHMFEGKELIPDVDNPFEYMMSSHGTNSSLWSSIMSTSTTAYTSTSRGTGKDGSEDYQQTQSPKSLTYDVNVKVIAAV</sequence>
<dbReference type="InterPro" id="IPR008271">
    <property type="entry name" value="Ser/Thr_kinase_AS"/>
</dbReference>
<protein>
    <submittedName>
        <fullName evidence="17">G-type lectin S-receptor-like serine/threonine-protein kinase</fullName>
    </submittedName>
</protein>
<evidence type="ECO:0000313" key="18">
    <source>
        <dbReference type="Proteomes" id="UP001327560"/>
    </source>
</evidence>
<proteinExistence type="inferred from homology"/>
<reference evidence="17 18" key="1">
    <citation type="submission" date="2023-10" db="EMBL/GenBank/DDBJ databases">
        <title>Chromosome-scale genome assembly provides insights into flower coloration mechanisms of Canna indica.</title>
        <authorList>
            <person name="Li C."/>
        </authorList>
    </citation>
    <scope>NUCLEOTIDE SEQUENCE [LARGE SCALE GENOMIC DNA]</scope>
    <source>
        <tissue evidence="17">Flower</tissue>
    </source>
</reference>
<gene>
    <name evidence="17" type="ORF">Cni_G08596</name>
</gene>
<keyword evidence="4 15" id="KW-0812">Transmembrane</keyword>
<evidence type="ECO:0000256" key="7">
    <source>
        <dbReference type="ARBA" id="ARBA00022777"/>
    </source>
</evidence>
<dbReference type="AlphaFoldDB" id="A0AAQ3K2R2"/>
<evidence type="ECO:0000256" key="9">
    <source>
        <dbReference type="ARBA" id="ARBA00022989"/>
    </source>
</evidence>
<evidence type="ECO:0000256" key="12">
    <source>
        <dbReference type="PROSITE-ProRule" id="PRU10141"/>
    </source>
</evidence>